<keyword evidence="2" id="KW-1185">Reference proteome</keyword>
<reference evidence="1 2" key="1">
    <citation type="journal article" date="2018" name="Mol. Plant">
        <title>The genome of Artemisia annua provides insight into the evolution of Asteraceae family and artemisinin biosynthesis.</title>
        <authorList>
            <person name="Shen Q."/>
            <person name="Zhang L."/>
            <person name="Liao Z."/>
            <person name="Wang S."/>
            <person name="Yan T."/>
            <person name="Shi P."/>
            <person name="Liu M."/>
            <person name="Fu X."/>
            <person name="Pan Q."/>
            <person name="Wang Y."/>
            <person name="Lv Z."/>
            <person name="Lu X."/>
            <person name="Zhang F."/>
            <person name="Jiang W."/>
            <person name="Ma Y."/>
            <person name="Chen M."/>
            <person name="Hao X."/>
            <person name="Li L."/>
            <person name="Tang Y."/>
            <person name="Lv G."/>
            <person name="Zhou Y."/>
            <person name="Sun X."/>
            <person name="Brodelius P.E."/>
            <person name="Rose J.K.C."/>
            <person name="Tang K."/>
        </authorList>
    </citation>
    <scope>NUCLEOTIDE SEQUENCE [LARGE SCALE GENOMIC DNA]</scope>
    <source>
        <strain evidence="2">cv. Huhao1</strain>
        <tissue evidence="1">Leaf</tissue>
    </source>
</reference>
<evidence type="ECO:0000313" key="2">
    <source>
        <dbReference type="Proteomes" id="UP000245207"/>
    </source>
</evidence>
<dbReference type="PANTHER" id="PTHR31350">
    <property type="entry name" value="SI:DKEY-261L7.2"/>
    <property type="match status" value="1"/>
</dbReference>
<sequence>MDYCSRYSSSFVSSPDSLLESLERYLYVDKILRDLKDSFWPFQLDQSKTPFLRAAKAAHCSDRSADVDKSGMEIASAKAARHRLEHGVWTSVRFGDIRRALSGVYALKVVYGCPTTCFPVPFR</sequence>
<protein>
    <submittedName>
        <fullName evidence="1">Tetratricopeptide-like helical domain, Protein SirB1</fullName>
    </submittedName>
</protein>
<dbReference type="PANTHER" id="PTHR31350:SF29">
    <property type="entry name" value="PROTEIN SIRB1 N-TERMINAL DOMAIN-CONTAINING PROTEIN"/>
    <property type="match status" value="1"/>
</dbReference>
<dbReference type="STRING" id="35608.A0A2U1Q3R9"/>
<dbReference type="OrthoDB" id="611769at2759"/>
<organism evidence="1 2">
    <name type="scientific">Artemisia annua</name>
    <name type="common">Sweet wormwood</name>
    <dbReference type="NCBI Taxonomy" id="35608"/>
    <lineage>
        <taxon>Eukaryota</taxon>
        <taxon>Viridiplantae</taxon>
        <taxon>Streptophyta</taxon>
        <taxon>Embryophyta</taxon>
        <taxon>Tracheophyta</taxon>
        <taxon>Spermatophyta</taxon>
        <taxon>Magnoliopsida</taxon>
        <taxon>eudicotyledons</taxon>
        <taxon>Gunneridae</taxon>
        <taxon>Pentapetalae</taxon>
        <taxon>asterids</taxon>
        <taxon>campanulids</taxon>
        <taxon>Asterales</taxon>
        <taxon>Asteraceae</taxon>
        <taxon>Asteroideae</taxon>
        <taxon>Anthemideae</taxon>
        <taxon>Artemisiinae</taxon>
        <taxon>Artemisia</taxon>
    </lineage>
</organism>
<evidence type="ECO:0000313" key="1">
    <source>
        <dbReference type="EMBL" id="PWA92615.1"/>
    </source>
</evidence>
<dbReference type="Proteomes" id="UP000245207">
    <property type="component" value="Unassembled WGS sequence"/>
</dbReference>
<dbReference type="AlphaFoldDB" id="A0A2U1Q3R9"/>
<accession>A0A2U1Q3R9</accession>
<name>A0A2U1Q3R9_ARTAN</name>
<gene>
    <name evidence="1" type="ORF">CTI12_AA078170</name>
</gene>
<dbReference type="EMBL" id="PKPP01000449">
    <property type="protein sequence ID" value="PWA92615.1"/>
    <property type="molecule type" value="Genomic_DNA"/>
</dbReference>
<proteinExistence type="predicted"/>
<comment type="caution">
    <text evidence="1">The sequence shown here is derived from an EMBL/GenBank/DDBJ whole genome shotgun (WGS) entry which is preliminary data.</text>
</comment>